<dbReference type="SUPFAM" id="SSF159941">
    <property type="entry name" value="MM3350-like"/>
    <property type="match status" value="1"/>
</dbReference>
<dbReference type="InterPro" id="IPR012912">
    <property type="entry name" value="Plasmid_pRiA4b_Orf3-like"/>
</dbReference>
<dbReference type="EMBL" id="VSSQ01020532">
    <property type="protein sequence ID" value="MPM65469.1"/>
    <property type="molecule type" value="Genomic_DNA"/>
</dbReference>
<comment type="caution">
    <text evidence="2">The sequence shown here is derived from an EMBL/GenBank/DDBJ whole genome shotgun (WGS) entry which is preliminary data.</text>
</comment>
<dbReference type="InterPro" id="IPR024047">
    <property type="entry name" value="MM3350-like_sf"/>
</dbReference>
<dbReference type="Pfam" id="PF07929">
    <property type="entry name" value="PRiA4_ORF3"/>
    <property type="match status" value="1"/>
</dbReference>
<feature type="domain" description="Plasmid pRiA4b Orf3-like" evidence="1">
    <location>
        <begin position="85"/>
        <end position="248"/>
    </location>
</feature>
<dbReference type="AlphaFoldDB" id="A0A645BJ25"/>
<evidence type="ECO:0000313" key="2">
    <source>
        <dbReference type="EMBL" id="MPM65469.1"/>
    </source>
</evidence>
<name>A0A645BJ25_9ZZZZ</name>
<sequence length="275" mass="32537">MTFPEEQNNRSSSLTDTVRSPTMVSVCLFRLRPGREFCRPAGGFSGRLRPEYHNETVFIPRPREELPAGNRGAEMNGEEMREERFYQLKIRLLGIEPEIWRRFTVPASITLDRLHDVIQIVMGWNDSHLYEFTIGKKRYTEFPESRLDGLVCGRYRLGDLIKKEGRTFLYRYDFGDGWEHELTLEDSHFVEPVMLCFEGERACPPEDVGGVPGYYEFCRAVKDPAHEDHEELLEWVGGEYDGEYFDRDGINWMLLRYLMWSRDRHLDWGPIEWYE</sequence>
<evidence type="ECO:0000259" key="1">
    <source>
        <dbReference type="Pfam" id="PF07929"/>
    </source>
</evidence>
<dbReference type="PANTHER" id="PTHR41878">
    <property type="entry name" value="LEXA REPRESSOR-RELATED"/>
    <property type="match status" value="1"/>
</dbReference>
<organism evidence="2">
    <name type="scientific">bioreactor metagenome</name>
    <dbReference type="NCBI Taxonomy" id="1076179"/>
    <lineage>
        <taxon>unclassified sequences</taxon>
        <taxon>metagenomes</taxon>
        <taxon>ecological metagenomes</taxon>
    </lineage>
</organism>
<dbReference type="Gene3D" id="3.10.290.30">
    <property type="entry name" value="MM3350-like"/>
    <property type="match status" value="1"/>
</dbReference>
<protein>
    <recommendedName>
        <fullName evidence="1">Plasmid pRiA4b Orf3-like domain-containing protein</fullName>
    </recommendedName>
</protein>
<reference evidence="2" key="1">
    <citation type="submission" date="2019-08" db="EMBL/GenBank/DDBJ databases">
        <authorList>
            <person name="Kucharzyk K."/>
            <person name="Murdoch R.W."/>
            <person name="Higgins S."/>
            <person name="Loffler F."/>
        </authorList>
    </citation>
    <scope>NUCLEOTIDE SEQUENCE</scope>
</reference>
<gene>
    <name evidence="2" type="ORF">SDC9_112366</name>
</gene>
<proteinExistence type="predicted"/>
<dbReference type="PANTHER" id="PTHR41878:SF1">
    <property type="entry name" value="TNPR PROTEIN"/>
    <property type="match status" value="1"/>
</dbReference>
<accession>A0A645BJ25</accession>